<organism evidence="2 3">
    <name type="scientific">Catenibacillus scindens</name>
    <dbReference type="NCBI Taxonomy" id="673271"/>
    <lineage>
        <taxon>Bacteria</taxon>
        <taxon>Bacillati</taxon>
        <taxon>Bacillota</taxon>
        <taxon>Clostridia</taxon>
        <taxon>Lachnospirales</taxon>
        <taxon>Lachnospiraceae</taxon>
        <taxon>Catenibacillus</taxon>
    </lineage>
</organism>
<feature type="transmembrane region" description="Helical" evidence="1">
    <location>
        <begin position="148"/>
        <end position="166"/>
    </location>
</feature>
<feature type="transmembrane region" description="Helical" evidence="1">
    <location>
        <begin position="248"/>
        <end position="272"/>
    </location>
</feature>
<dbReference type="RefSeq" id="WP_183771093.1">
    <property type="nucleotide sequence ID" value="NZ_JACHFW010000001.1"/>
</dbReference>
<gene>
    <name evidence="2" type="ORF">HNP82_000497</name>
</gene>
<evidence type="ECO:0000256" key="1">
    <source>
        <dbReference type="SAM" id="Phobius"/>
    </source>
</evidence>
<evidence type="ECO:0000313" key="3">
    <source>
        <dbReference type="Proteomes" id="UP000543642"/>
    </source>
</evidence>
<feature type="transmembrane region" description="Helical" evidence="1">
    <location>
        <begin position="371"/>
        <end position="389"/>
    </location>
</feature>
<dbReference type="InterPro" id="IPR018580">
    <property type="entry name" value="Uncharacterised_YfhO"/>
</dbReference>
<feature type="transmembrane region" description="Helical" evidence="1">
    <location>
        <begin position="838"/>
        <end position="858"/>
    </location>
</feature>
<dbReference type="EMBL" id="JACHFW010000001">
    <property type="protein sequence ID" value="MBB5263403.1"/>
    <property type="molecule type" value="Genomic_DNA"/>
</dbReference>
<feature type="transmembrane region" description="Helical" evidence="1">
    <location>
        <begin position="340"/>
        <end position="359"/>
    </location>
</feature>
<accession>A0A7W8H8D6</accession>
<keyword evidence="1" id="KW-1133">Transmembrane helix</keyword>
<sequence length="875" mass="100311">MNSKIKSCLRTFYADNRVGRLVFRYRYYLLAFIIPLLILTVAYVAIGVYPFGDRQVQIIDSYHQYAPFFSELHRKIWGGESLFYSWNGGLGMNFWAIVAYYLASPLNILLLLFPSGLLLEGFTFILMLKIALTSTVFAWYIRRRFCRYNITIVYFALAYALCGWTLGYNWNIMWLDCLVLLPVIILGLERLVEQGKGWMYGISLALCIICNYYIAIMVCIFLVLYFFVTFFAMKKKSVALFFRRGFLFAGYSLLAGAASAILVLPTLSALAVSNSAGSKFPTEIEFYHSFTQLLSQQFAFVKPTDLSGDPNLYFGVLTLLLVVLYIFARGIPVRTRILKLGLLAFILFSTNFRILDYIWHGFHFPNSLPARFTFIYAFLALSMAYEVVIRIQRYRFWQYFLAFAMMQGLVCWCWMDDQVDHESYAYIITEILLLLYFIWMCLYKISFRRRRILRGALMAVLTIEVAGNSIYGLCENGSINRTSYNQYLESAGELKSIADDRESGGFYRMELDSFSARNNNMWLDLPGVSLFASTMGADINDLMGRVGYFEATNKYSYVGATPLTDSIFGIKYLLATEDTDHIRTFTQLYSSGNQYLYENPYALSLGFMVDEAYADWNWTVGRPEYVLNDFVQKTTGTNRFMFMDEEVGELTGENCQVSDVGDGQYSYTKDNAGDEASVRLTMDITDGQTRYIYYRASNCSSLKVSRNDSVETYSDTRGHIVELGDSGHVELEFVTDSDHSSGTIEIYQFTYNPEVFEEFYNEVSQNQWEISEFSDTHIFGTIHADEDGIMFTSIPYDSGWTVKVDGQKVETESIDGTLLYIHLSAGDHTVEMTYTPTGFIPGFIITAGSCLIFAVIFFRKQKKRAHDLKQFHTTL</sequence>
<feature type="transmembrane region" description="Helical" evidence="1">
    <location>
        <begin position="122"/>
        <end position="141"/>
    </location>
</feature>
<evidence type="ECO:0000313" key="2">
    <source>
        <dbReference type="EMBL" id="MBB5263403.1"/>
    </source>
</evidence>
<comment type="caution">
    <text evidence="2">The sequence shown here is derived from an EMBL/GenBank/DDBJ whole genome shotgun (WGS) entry which is preliminary data.</text>
</comment>
<dbReference type="Proteomes" id="UP000543642">
    <property type="component" value="Unassembled WGS sequence"/>
</dbReference>
<feature type="transmembrane region" description="Helical" evidence="1">
    <location>
        <begin position="396"/>
        <end position="417"/>
    </location>
</feature>
<keyword evidence="1" id="KW-0472">Membrane</keyword>
<reference evidence="2 3" key="1">
    <citation type="submission" date="2020-08" db="EMBL/GenBank/DDBJ databases">
        <title>Genomic Encyclopedia of Type Strains, Phase IV (KMG-IV): sequencing the most valuable type-strain genomes for metagenomic binning, comparative biology and taxonomic classification.</title>
        <authorList>
            <person name="Goeker M."/>
        </authorList>
    </citation>
    <scope>NUCLEOTIDE SEQUENCE [LARGE SCALE GENOMIC DNA]</scope>
    <source>
        <strain evidence="2 3">DSM 106146</strain>
    </source>
</reference>
<feature type="transmembrane region" description="Helical" evidence="1">
    <location>
        <begin position="423"/>
        <end position="443"/>
    </location>
</feature>
<keyword evidence="1" id="KW-0812">Transmembrane</keyword>
<name>A0A7W8H8D6_9FIRM</name>
<feature type="transmembrane region" description="Helical" evidence="1">
    <location>
        <begin position="455"/>
        <end position="473"/>
    </location>
</feature>
<proteinExistence type="predicted"/>
<feature type="transmembrane region" description="Helical" evidence="1">
    <location>
        <begin position="27"/>
        <end position="49"/>
    </location>
</feature>
<feature type="transmembrane region" description="Helical" evidence="1">
    <location>
        <begin position="82"/>
        <end position="102"/>
    </location>
</feature>
<feature type="transmembrane region" description="Helical" evidence="1">
    <location>
        <begin position="172"/>
        <end position="192"/>
    </location>
</feature>
<dbReference type="PANTHER" id="PTHR38454">
    <property type="entry name" value="INTEGRAL MEMBRANE PROTEIN-RELATED"/>
    <property type="match status" value="1"/>
</dbReference>
<dbReference type="Pfam" id="PF09586">
    <property type="entry name" value="YfhO"/>
    <property type="match status" value="1"/>
</dbReference>
<protein>
    <submittedName>
        <fullName evidence="2">Putative membrane protein YfhO</fullName>
    </submittedName>
</protein>
<feature type="transmembrane region" description="Helical" evidence="1">
    <location>
        <begin position="204"/>
        <end position="228"/>
    </location>
</feature>
<dbReference type="AlphaFoldDB" id="A0A7W8H8D6"/>
<keyword evidence="3" id="KW-1185">Reference proteome</keyword>
<feature type="transmembrane region" description="Helical" evidence="1">
    <location>
        <begin position="312"/>
        <end position="328"/>
    </location>
</feature>
<dbReference type="PANTHER" id="PTHR38454:SF1">
    <property type="entry name" value="INTEGRAL MEMBRANE PROTEIN"/>
    <property type="match status" value="1"/>
</dbReference>